<dbReference type="EC" id="3.1.1.-" evidence="3"/>
<dbReference type="Proteomes" id="UP000245119">
    <property type="component" value="Linkage Group LG2"/>
</dbReference>
<reference evidence="5 6" key="1">
    <citation type="submission" date="2018-04" db="EMBL/GenBank/DDBJ databases">
        <title>The genome of golden apple snail Pomacea canaliculata provides insight into stress tolerance and invasive adaptation.</title>
        <authorList>
            <person name="Liu C."/>
            <person name="Liu B."/>
            <person name="Ren Y."/>
            <person name="Zhang Y."/>
            <person name="Wang H."/>
            <person name="Li S."/>
            <person name="Jiang F."/>
            <person name="Yin L."/>
            <person name="Zhang G."/>
            <person name="Qian W."/>
            <person name="Fan W."/>
        </authorList>
    </citation>
    <scope>NUCLEOTIDE SEQUENCE [LARGE SCALE GENOMIC DNA]</scope>
    <source>
        <strain evidence="5">SZHN2017</strain>
        <tissue evidence="5">Muscle</tissue>
    </source>
</reference>
<dbReference type="InterPro" id="IPR051093">
    <property type="entry name" value="Neuroligin/BSAL"/>
</dbReference>
<evidence type="ECO:0000313" key="6">
    <source>
        <dbReference type="Proteomes" id="UP000245119"/>
    </source>
</evidence>
<dbReference type="Pfam" id="PF00135">
    <property type="entry name" value="COesterase"/>
    <property type="match status" value="1"/>
</dbReference>
<keyword evidence="6" id="KW-1185">Reference proteome</keyword>
<protein>
    <recommendedName>
        <fullName evidence="3">Carboxylic ester hydrolase</fullName>
        <ecNumber evidence="3">3.1.1.-</ecNumber>
    </recommendedName>
</protein>
<dbReference type="PANTHER" id="PTHR43903">
    <property type="entry name" value="NEUROLIGIN"/>
    <property type="match status" value="1"/>
</dbReference>
<dbReference type="Gene3D" id="3.40.50.1820">
    <property type="entry name" value="alpha/beta hydrolase"/>
    <property type="match status" value="1"/>
</dbReference>
<dbReference type="OrthoDB" id="408631at2759"/>
<dbReference type="STRING" id="400727.A0A2T7PTB0"/>
<comment type="caution">
    <text evidence="5">The sequence shown here is derived from an EMBL/GenBank/DDBJ whole genome shotgun (WGS) entry which is preliminary data.</text>
</comment>
<dbReference type="InterPro" id="IPR002018">
    <property type="entry name" value="CarbesteraseB"/>
</dbReference>
<dbReference type="GO" id="GO:0016787">
    <property type="term" value="F:hydrolase activity"/>
    <property type="evidence" value="ECO:0007669"/>
    <property type="project" value="UniProtKB-KW"/>
</dbReference>
<accession>A0A2T7PTB0</accession>
<gene>
    <name evidence="5" type="ORF">C0Q70_03640</name>
</gene>
<organism evidence="5 6">
    <name type="scientific">Pomacea canaliculata</name>
    <name type="common">Golden apple snail</name>
    <dbReference type="NCBI Taxonomy" id="400727"/>
    <lineage>
        <taxon>Eukaryota</taxon>
        <taxon>Metazoa</taxon>
        <taxon>Spiralia</taxon>
        <taxon>Lophotrochozoa</taxon>
        <taxon>Mollusca</taxon>
        <taxon>Gastropoda</taxon>
        <taxon>Caenogastropoda</taxon>
        <taxon>Architaenioglossa</taxon>
        <taxon>Ampullarioidea</taxon>
        <taxon>Ampullariidae</taxon>
        <taxon>Pomacea</taxon>
    </lineage>
</organism>
<evidence type="ECO:0000256" key="2">
    <source>
        <dbReference type="ARBA" id="ARBA00022801"/>
    </source>
</evidence>
<evidence type="ECO:0000256" key="3">
    <source>
        <dbReference type="RuleBase" id="RU361235"/>
    </source>
</evidence>
<name>A0A2T7PTB0_POMCA</name>
<dbReference type="PROSITE" id="PS00122">
    <property type="entry name" value="CARBOXYLESTERASE_B_1"/>
    <property type="match status" value="1"/>
</dbReference>
<dbReference type="AlphaFoldDB" id="A0A2T7PTB0"/>
<feature type="domain" description="Carboxylesterase type B" evidence="4">
    <location>
        <begin position="1"/>
        <end position="399"/>
    </location>
</feature>
<evidence type="ECO:0000313" key="5">
    <source>
        <dbReference type="EMBL" id="PVD36654.1"/>
    </source>
</evidence>
<proteinExistence type="inferred from homology"/>
<keyword evidence="2 3" id="KW-0378">Hydrolase</keyword>
<sequence>MVWIHGGGFRVGDAASYRPTKLVADNDVIVVTIQYRLGVFGFLSTGDATAPGNYGLWDQRLALVWVKDNIRAFGGDPDLVTIFGESAGAISIGIHVISPASNGLFQRVITQSGSPYMQRCFPENYSNKIKELASALGCSSDPGTSFTTMLDCLRGKSVEELTHAETILSQTHNTDFVFMPRVDGELLLDNPGRLMADEVHMALANDMHSVTFFRHVLDTWMSCADLGPASGVASKVLEFFYRGPDAFTNKSVPLDTLVQVYGDALISAPCLAWIRTLADQPHTGGRYLYWLNHDLSFNRAYPVQGTHHGDELLLEFDLISDAMCFTSKRGPLTPEEEKLSSDFVSMLADFARTGNPSVHLRSSLGEDIPQFTSQGEAYLSLSTNPSIQHHVMRERLAVWLQLLPEVKKSINQLTQQTAQERVKDEL</sequence>
<comment type="similarity">
    <text evidence="1 3">Belongs to the type-B carboxylesterase/lipase family.</text>
</comment>
<evidence type="ECO:0000256" key="1">
    <source>
        <dbReference type="ARBA" id="ARBA00005964"/>
    </source>
</evidence>
<evidence type="ECO:0000259" key="4">
    <source>
        <dbReference type="Pfam" id="PF00135"/>
    </source>
</evidence>
<dbReference type="InterPro" id="IPR029058">
    <property type="entry name" value="AB_hydrolase_fold"/>
</dbReference>
<dbReference type="SUPFAM" id="SSF53474">
    <property type="entry name" value="alpha/beta-Hydrolases"/>
    <property type="match status" value="1"/>
</dbReference>
<dbReference type="InterPro" id="IPR019826">
    <property type="entry name" value="Carboxylesterase_B_AS"/>
</dbReference>
<dbReference type="EMBL" id="PZQS01000002">
    <property type="protein sequence ID" value="PVD36654.1"/>
    <property type="molecule type" value="Genomic_DNA"/>
</dbReference>